<keyword evidence="3" id="KW-1185">Reference proteome</keyword>
<dbReference type="Proteomes" id="UP000054166">
    <property type="component" value="Unassembled WGS sequence"/>
</dbReference>
<dbReference type="PANTHER" id="PTHR35020">
    <property type="entry name" value="N-ACETYLGLUCOSAMINE-INDUCED PROTEIN 1"/>
    <property type="match status" value="1"/>
</dbReference>
<dbReference type="InterPro" id="IPR022036">
    <property type="entry name" value="DUF3605"/>
</dbReference>
<reference evidence="2 3" key="1">
    <citation type="submission" date="2014-04" db="EMBL/GenBank/DDBJ databases">
        <authorList>
            <consortium name="DOE Joint Genome Institute"/>
            <person name="Kuo A."/>
            <person name="Tarkka M."/>
            <person name="Buscot F."/>
            <person name="Kohler A."/>
            <person name="Nagy L.G."/>
            <person name="Floudas D."/>
            <person name="Copeland A."/>
            <person name="Barry K.W."/>
            <person name="Cichocki N."/>
            <person name="Veneault-Fourrey C."/>
            <person name="LaButti K."/>
            <person name="Lindquist E.A."/>
            <person name="Lipzen A."/>
            <person name="Lundell T."/>
            <person name="Morin E."/>
            <person name="Murat C."/>
            <person name="Sun H."/>
            <person name="Tunlid A."/>
            <person name="Henrissat B."/>
            <person name="Grigoriev I.V."/>
            <person name="Hibbett D.S."/>
            <person name="Martin F."/>
            <person name="Nordberg H.P."/>
            <person name="Cantor M.N."/>
            <person name="Hua S.X."/>
        </authorList>
    </citation>
    <scope>NUCLEOTIDE SEQUENCE [LARGE SCALE GENOMIC DNA]</scope>
    <source>
        <strain evidence="2 3">F 1598</strain>
    </source>
</reference>
<accession>A0A0C3GCM8</accession>
<dbReference type="Pfam" id="PF12239">
    <property type="entry name" value="DUF3605"/>
    <property type="match status" value="2"/>
</dbReference>
<reference evidence="3" key="2">
    <citation type="submission" date="2015-01" db="EMBL/GenBank/DDBJ databases">
        <title>Evolutionary Origins and Diversification of the Mycorrhizal Mutualists.</title>
        <authorList>
            <consortium name="DOE Joint Genome Institute"/>
            <consortium name="Mycorrhizal Genomics Consortium"/>
            <person name="Kohler A."/>
            <person name="Kuo A."/>
            <person name="Nagy L.G."/>
            <person name="Floudas D."/>
            <person name="Copeland A."/>
            <person name="Barry K.W."/>
            <person name="Cichocki N."/>
            <person name="Veneault-Fourrey C."/>
            <person name="LaButti K."/>
            <person name="Lindquist E.A."/>
            <person name="Lipzen A."/>
            <person name="Lundell T."/>
            <person name="Morin E."/>
            <person name="Murat C."/>
            <person name="Riley R."/>
            <person name="Ohm R."/>
            <person name="Sun H."/>
            <person name="Tunlid A."/>
            <person name="Henrissat B."/>
            <person name="Grigoriev I.V."/>
            <person name="Hibbett D.S."/>
            <person name="Martin F."/>
        </authorList>
    </citation>
    <scope>NUCLEOTIDE SEQUENCE [LARGE SCALE GENOMIC DNA]</scope>
    <source>
        <strain evidence="3">F 1598</strain>
    </source>
</reference>
<dbReference type="STRING" id="765440.A0A0C3GCM8"/>
<dbReference type="PANTHER" id="PTHR35020:SF2">
    <property type="entry name" value="N-ACETYLGLUCOSAMINE-INDUCED PROTEIN 1"/>
    <property type="match status" value="1"/>
</dbReference>
<feature type="region of interest" description="Disordered" evidence="1">
    <location>
        <begin position="1"/>
        <end position="20"/>
    </location>
</feature>
<dbReference type="EMBL" id="KN832975">
    <property type="protein sequence ID" value="KIM89469.1"/>
    <property type="molecule type" value="Genomic_DNA"/>
</dbReference>
<gene>
    <name evidence="2" type="ORF">PILCRDRAFT_813408</name>
</gene>
<organism evidence="2 3">
    <name type="scientific">Piloderma croceum (strain F 1598)</name>
    <dbReference type="NCBI Taxonomy" id="765440"/>
    <lineage>
        <taxon>Eukaryota</taxon>
        <taxon>Fungi</taxon>
        <taxon>Dikarya</taxon>
        <taxon>Basidiomycota</taxon>
        <taxon>Agaricomycotina</taxon>
        <taxon>Agaricomycetes</taxon>
        <taxon>Agaricomycetidae</taxon>
        <taxon>Atheliales</taxon>
        <taxon>Atheliaceae</taxon>
        <taxon>Piloderma</taxon>
    </lineage>
</organism>
<dbReference type="AlphaFoldDB" id="A0A0C3GCM8"/>
<evidence type="ECO:0000313" key="2">
    <source>
        <dbReference type="EMBL" id="KIM89469.1"/>
    </source>
</evidence>
<dbReference type="HOGENOM" id="CLU_055672_0_0_1"/>
<name>A0A0C3GCM8_PILCF</name>
<evidence type="ECO:0000313" key="3">
    <source>
        <dbReference type="Proteomes" id="UP000054166"/>
    </source>
</evidence>
<dbReference type="OrthoDB" id="498286at2759"/>
<sequence>MTVSVVNGSMDPKEIPLGTGPPTREELLAHYPAQFTWTELKTFMNAGDLGLLKRHKALQARYNIWIKGIKQEYGSVADYMLIHRLRWGQPDTLSLLRSSLDQPAINRPGSQGRVSCNGDSQKPPLNTTPEASTNDSKLPVIPADCPSYFTANTPPGLISIIQNDWPYSVPADIEHTLIWTRLPIIDFSRFPPQIASRLRQDGLWGFTGRSSPPPSPSALPLCLPSLAAWNITMDKLIRSPKGTPEEDEMVREAGREVDQFVRNRWIEDEWDTAWFVNPVRIQSIPELSHIHVFARKKEIAHIGS</sequence>
<feature type="region of interest" description="Disordered" evidence="1">
    <location>
        <begin position="103"/>
        <end position="137"/>
    </location>
</feature>
<protein>
    <submittedName>
        <fullName evidence="2">Uncharacterized protein</fullName>
    </submittedName>
</protein>
<dbReference type="GO" id="GO:0005737">
    <property type="term" value="C:cytoplasm"/>
    <property type="evidence" value="ECO:0007669"/>
    <property type="project" value="TreeGrafter"/>
</dbReference>
<dbReference type="GO" id="GO:0006044">
    <property type="term" value="P:N-acetylglucosamine metabolic process"/>
    <property type="evidence" value="ECO:0007669"/>
    <property type="project" value="TreeGrafter"/>
</dbReference>
<proteinExistence type="predicted"/>
<feature type="compositionally biased region" description="Polar residues" evidence="1">
    <location>
        <begin position="108"/>
        <end position="136"/>
    </location>
</feature>
<evidence type="ECO:0000256" key="1">
    <source>
        <dbReference type="SAM" id="MobiDB-lite"/>
    </source>
</evidence>
<dbReference type="InParanoid" id="A0A0C3GCM8"/>